<name>A0A2N5UXK0_9BASI</name>
<dbReference type="EMBL" id="PGCI01000078">
    <property type="protein sequence ID" value="PLW42462.1"/>
    <property type="molecule type" value="Genomic_DNA"/>
</dbReference>
<protein>
    <recommendedName>
        <fullName evidence="3">Telomere length regulation protein conserved domain-containing protein</fullName>
    </recommendedName>
</protein>
<dbReference type="GO" id="GO:0051879">
    <property type="term" value="F:Hsp90 protein binding"/>
    <property type="evidence" value="ECO:0007669"/>
    <property type="project" value="TreeGrafter"/>
</dbReference>
<organism evidence="4 5">
    <name type="scientific">Puccinia coronata f. sp. avenae</name>
    <dbReference type="NCBI Taxonomy" id="200324"/>
    <lineage>
        <taxon>Eukaryota</taxon>
        <taxon>Fungi</taxon>
        <taxon>Dikarya</taxon>
        <taxon>Basidiomycota</taxon>
        <taxon>Pucciniomycotina</taxon>
        <taxon>Pucciniomycetes</taxon>
        <taxon>Pucciniales</taxon>
        <taxon>Pucciniaceae</taxon>
        <taxon>Puccinia</taxon>
    </lineage>
</organism>
<proteinExistence type="inferred from homology"/>
<reference evidence="4 5" key="1">
    <citation type="submission" date="2017-11" db="EMBL/GenBank/DDBJ databases">
        <title>De novo assembly and phasing of dikaryotic genomes from two isolates of Puccinia coronata f. sp. avenae, the causal agent of oat crown rust.</title>
        <authorList>
            <person name="Miller M.E."/>
            <person name="Zhang Y."/>
            <person name="Omidvar V."/>
            <person name="Sperschneider J."/>
            <person name="Schwessinger B."/>
            <person name="Raley C."/>
            <person name="Palmer J.M."/>
            <person name="Garnica D."/>
            <person name="Upadhyaya N."/>
            <person name="Rathjen J."/>
            <person name="Taylor J.M."/>
            <person name="Park R.F."/>
            <person name="Dodds P.N."/>
            <person name="Hirsch C.D."/>
            <person name="Kianian S.F."/>
            <person name="Figueroa M."/>
        </authorList>
    </citation>
    <scope>NUCLEOTIDE SEQUENCE [LARGE SCALE GENOMIC DNA]</scope>
    <source>
        <strain evidence="4">12SD80</strain>
    </source>
</reference>
<accession>A0A2N5UXK0</accession>
<dbReference type="PANTHER" id="PTHR15830">
    <property type="entry name" value="TELOMERE LENGTH REGULATION PROTEIN TEL2 FAMILY MEMBER"/>
    <property type="match status" value="1"/>
</dbReference>
<feature type="region of interest" description="Disordered" evidence="2">
    <location>
        <begin position="58"/>
        <end position="89"/>
    </location>
</feature>
<dbReference type="InterPro" id="IPR051970">
    <property type="entry name" value="TEL2_Regulation"/>
</dbReference>
<evidence type="ECO:0000313" key="4">
    <source>
        <dbReference type="EMBL" id="PLW42462.1"/>
    </source>
</evidence>
<sequence>MENRVVEHLLEQLKKKGRNKKEYNKTLNELKEYSKHISRRQLATIQRSIIIIKQEEQEQEKEQEQEQEQEKEQEQEQEQEKEQEQEQEHWFNGTLTRAQLTLQNITTISKTTEYSTRTVLQTQRKYTLKQHYQNIIQQQQQNSDTRWNTFINALIATPVRLAPFLHQHNHHQYLELQYEVFLTNISRQFHVLLEFISHTTTPIQTKPAEYLLTKLINIGFISLNLNSPTQQNHHHFLSAIWDQLINNTLTPMSHPSLSTLWQSIIYSLPRTELKLFVTSFLIHLQSRLPLHDHHHHHHHQFSTQPHALAVERAATELLTFYFGTWGCENLVGTTDLFELVTEILTTTHGWTVATARWIARWASITKDDAAINARAFLAKSTLSAFASSHQIATGTASHHAFLLVLLLLTARPVEGQQQQQQQSSTRSTSVHPRNVALDPVFVDAIQRSLSSLRPQFRLLGMLMAELITDFHRLPGSTKLDFGHNFDAVDDQENRLCVAIRQLSNHWSPAEQCPNHLWRDLLSSLTADHQTKLLTASSDHDQSPVPRDTPVETSTLPSPKLFSDPNELTLTELRLTRNENPRRKPVIEVLDSTPADASLEAYEIAEEDLESLYPPSGGQNGPPAASVLEPEFDYAQMKDQAPKPVYLSQLSQYLKDSDNFERVRIALIEAESLIKRKWDWGTELVEHALDLTHTLLNLQDQFDMDGFEGYRQAALVALIVAVPEGVGGCVIEQVFYHQYSVGQRLGMLQALVRAVLELAGPGNVAAAGVSPAPQNQKGFKKINAPPIHQLLLQYQGSQLDLPPSPLKPAALSSSVLLDQQPSSLEYLQQQPKPKWISHRLAAQRKGYGEQDDAREDRFEGRQVVRPGPMISQDVDERFLRIIVNRLGWYLDEFSRTGGGGGGGAFSGAGWMVLWEPLLVQKMVDTMRLLVFMRIARWSGAATTSGGLDGRTVETVKEVICLLLRMAAFLHAGTPAGDARADADVNTPTALASIVRLVLQLLSHLRPLPSSYLSHPPSSILSPCQQSQLPRLPHSAAQLHIDLLFHKLVQLAGPAAAPDTADHHLHAPANYHPTSRPPDSPPALDHPLPIRAFLETVTQMLQLV</sequence>
<dbReference type="GO" id="GO:0051083">
    <property type="term" value="P:'de novo' cotranslational protein folding"/>
    <property type="evidence" value="ECO:0007669"/>
    <property type="project" value="TreeGrafter"/>
</dbReference>
<comment type="caution">
    <text evidence="4">The sequence shown here is derived from an EMBL/GenBank/DDBJ whole genome shotgun (WGS) entry which is preliminary data.</text>
</comment>
<dbReference type="Proteomes" id="UP000235392">
    <property type="component" value="Unassembled WGS sequence"/>
</dbReference>
<comment type="similarity">
    <text evidence="1">Belongs to the TEL2 family.</text>
</comment>
<dbReference type="GO" id="GO:0005829">
    <property type="term" value="C:cytosol"/>
    <property type="evidence" value="ECO:0007669"/>
    <property type="project" value="TreeGrafter"/>
</dbReference>
<feature type="region of interest" description="Disordered" evidence="2">
    <location>
        <begin position="1057"/>
        <end position="1085"/>
    </location>
</feature>
<gene>
    <name evidence="4" type="ORF">PCASD_04660</name>
</gene>
<feature type="domain" description="Telomere length regulation protein conserved" evidence="3">
    <location>
        <begin position="643"/>
        <end position="753"/>
    </location>
</feature>
<dbReference type="PANTHER" id="PTHR15830:SF10">
    <property type="entry name" value="TELOMERE LENGTH REGULATION PROTEIN TEL2 HOMOLOG"/>
    <property type="match status" value="1"/>
</dbReference>
<dbReference type="InterPro" id="IPR038528">
    <property type="entry name" value="TEL2_C_sf"/>
</dbReference>
<feature type="region of interest" description="Disordered" evidence="2">
    <location>
        <begin position="533"/>
        <end position="563"/>
    </location>
</feature>
<dbReference type="Gene3D" id="1.25.40.720">
    <property type="entry name" value="Telomere length regulation protein 2, C-terminal domain"/>
    <property type="match status" value="1"/>
</dbReference>
<evidence type="ECO:0000256" key="2">
    <source>
        <dbReference type="SAM" id="MobiDB-lite"/>
    </source>
</evidence>
<dbReference type="InterPro" id="IPR019337">
    <property type="entry name" value="Telomere_length_regulation_dom"/>
</dbReference>
<evidence type="ECO:0000259" key="3">
    <source>
        <dbReference type="Pfam" id="PF10193"/>
    </source>
</evidence>
<evidence type="ECO:0000256" key="1">
    <source>
        <dbReference type="ARBA" id="ARBA00006133"/>
    </source>
</evidence>
<dbReference type="GO" id="GO:0042162">
    <property type="term" value="F:telomeric DNA binding"/>
    <property type="evidence" value="ECO:0007669"/>
    <property type="project" value="TreeGrafter"/>
</dbReference>
<evidence type="ECO:0000313" key="5">
    <source>
        <dbReference type="Proteomes" id="UP000235392"/>
    </source>
</evidence>
<dbReference type="Pfam" id="PF10193">
    <property type="entry name" value="Telomere_reg-2"/>
    <property type="match status" value="1"/>
</dbReference>
<dbReference type="AlphaFoldDB" id="A0A2N5UXK0"/>